<sequence length="112" mass="12689">MKTPCNASSTIRKLFKLRPLAQSWIKYETGNGHNTFLWTDYWHPLGSLYQKYGDGIVCHMGKSLTAKVATIISNGGWKWPRSRNPAVQDIIAHTPPNFQPHVDCEDSVPFNC</sequence>
<protein>
    <submittedName>
        <fullName evidence="1">Uncharacterized protein</fullName>
    </submittedName>
</protein>
<keyword evidence="2" id="KW-1185">Reference proteome</keyword>
<dbReference type="Proteomes" id="UP000828048">
    <property type="component" value="Chromosome 1"/>
</dbReference>
<organism evidence="1 2">
    <name type="scientific">Vaccinium darrowii</name>
    <dbReference type="NCBI Taxonomy" id="229202"/>
    <lineage>
        <taxon>Eukaryota</taxon>
        <taxon>Viridiplantae</taxon>
        <taxon>Streptophyta</taxon>
        <taxon>Embryophyta</taxon>
        <taxon>Tracheophyta</taxon>
        <taxon>Spermatophyta</taxon>
        <taxon>Magnoliopsida</taxon>
        <taxon>eudicotyledons</taxon>
        <taxon>Gunneridae</taxon>
        <taxon>Pentapetalae</taxon>
        <taxon>asterids</taxon>
        <taxon>Ericales</taxon>
        <taxon>Ericaceae</taxon>
        <taxon>Vaccinioideae</taxon>
        <taxon>Vaccinieae</taxon>
        <taxon>Vaccinium</taxon>
    </lineage>
</organism>
<dbReference type="EMBL" id="CM037151">
    <property type="protein sequence ID" value="KAH7844308.1"/>
    <property type="molecule type" value="Genomic_DNA"/>
</dbReference>
<accession>A0ACB7XUK5</accession>
<gene>
    <name evidence="1" type="ORF">Vadar_026684</name>
</gene>
<evidence type="ECO:0000313" key="1">
    <source>
        <dbReference type="EMBL" id="KAH7844308.1"/>
    </source>
</evidence>
<reference evidence="1 2" key="1">
    <citation type="journal article" date="2021" name="Hortic Res">
        <title>High-quality reference genome and annotation aids understanding of berry development for evergreen blueberry (Vaccinium darrowii).</title>
        <authorList>
            <person name="Yu J."/>
            <person name="Hulse-Kemp A.M."/>
            <person name="Babiker E."/>
            <person name="Staton M."/>
        </authorList>
    </citation>
    <scope>NUCLEOTIDE SEQUENCE [LARGE SCALE GENOMIC DNA]</scope>
    <source>
        <strain evidence="2">cv. NJ 8807/NJ 8810</strain>
        <tissue evidence="1">Young leaf</tissue>
    </source>
</reference>
<evidence type="ECO:0000313" key="2">
    <source>
        <dbReference type="Proteomes" id="UP000828048"/>
    </source>
</evidence>
<proteinExistence type="predicted"/>
<comment type="caution">
    <text evidence="1">The sequence shown here is derived from an EMBL/GenBank/DDBJ whole genome shotgun (WGS) entry which is preliminary data.</text>
</comment>
<name>A0ACB7XUK5_9ERIC</name>